<sequence length="67" mass="7056">MRKATIVPVVLAMAAGGCGENEPSAAEEAPVMSGEETTLSPRELNDEETTGGLPEKEPVRQDETTAR</sequence>
<accession>A0A6J4RSL6</accession>
<evidence type="ECO:0000256" key="1">
    <source>
        <dbReference type="SAM" id="MobiDB-lite"/>
    </source>
</evidence>
<protein>
    <submittedName>
        <fullName evidence="2">Uncharacterized protein</fullName>
    </submittedName>
</protein>
<dbReference type="PROSITE" id="PS51257">
    <property type="entry name" value="PROKAR_LIPOPROTEIN"/>
    <property type="match status" value="1"/>
</dbReference>
<gene>
    <name evidence="2" type="ORF">AVDCRST_MAG05-1099</name>
</gene>
<organism evidence="2">
    <name type="scientific">uncultured Rubrobacteraceae bacterium</name>
    <dbReference type="NCBI Taxonomy" id="349277"/>
    <lineage>
        <taxon>Bacteria</taxon>
        <taxon>Bacillati</taxon>
        <taxon>Actinomycetota</taxon>
        <taxon>Rubrobacteria</taxon>
        <taxon>Rubrobacterales</taxon>
        <taxon>Rubrobacteraceae</taxon>
        <taxon>environmental samples</taxon>
    </lineage>
</organism>
<dbReference type="EMBL" id="CADCVM010000123">
    <property type="protein sequence ID" value="CAA9478144.1"/>
    <property type="molecule type" value="Genomic_DNA"/>
</dbReference>
<feature type="compositionally biased region" description="Basic and acidic residues" evidence="1">
    <location>
        <begin position="54"/>
        <end position="67"/>
    </location>
</feature>
<proteinExistence type="predicted"/>
<evidence type="ECO:0000313" key="2">
    <source>
        <dbReference type="EMBL" id="CAA9478144.1"/>
    </source>
</evidence>
<reference evidence="2" key="1">
    <citation type="submission" date="2020-02" db="EMBL/GenBank/DDBJ databases">
        <authorList>
            <person name="Meier V. D."/>
        </authorList>
    </citation>
    <scope>NUCLEOTIDE SEQUENCE</scope>
    <source>
        <strain evidence="2">AVDCRST_MAG05</strain>
    </source>
</reference>
<name>A0A6J4RSL6_9ACTN</name>
<feature type="region of interest" description="Disordered" evidence="1">
    <location>
        <begin position="17"/>
        <end position="67"/>
    </location>
</feature>
<dbReference type="AlphaFoldDB" id="A0A6J4RSL6"/>